<keyword evidence="5" id="KW-1185">Reference proteome</keyword>
<evidence type="ECO:0000256" key="1">
    <source>
        <dbReference type="ARBA" id="ARBA00023125"/>
    </source>
</evidence>
<dbReference type="GO" id="GO:0003677">
    <property type="term" value="F:DNA binding"/>
    <property type="evidence" value="ECO:0007669"/>
    <property type="project" value="UniProtKB-KW"/>
</dbReference>
<sequence length="206" mass="23082">MMNKVVLVGELIQNTCVSQNEHSSVNSFIIATTRVPRDSNREHEVHFIYCKAFGKTLNGILDALSRGQIICISGQVATTVHTDADGIKDYRMEIWAESIKCVPEKLSSNSKVKNPSDMINQAVNLYNRYDYIGEKSVLTLMDSQVDDMPVRAGGDFRPRFTSEQDTHLDQLKEVINENGLKNDSLKEEKSNKKSTGSKNNAEKIVV</sequence>
<accession>A0ABW5WV62</accession>
<dbReference type="PROSITE" id="PS50935">
    <property type="entry name" value="SSB"/>
    <property type="match status" value="1"/>
</dbReference>
<comment type="caution">
    <text evidence="4">The sequence shown here is derived from an EMBL/GenBank/DDBJ whole genome shotgun (WGS) entry which is preliminary data.</text>
</comment>
<dbReference type="RefSeq" id="WP_377773960.1">
    <property type="nucleotide sequence ID" value="NZ_JBHUOQ010000003.1"/>
</dbReference>
<proteinExistence type="predicted"/>
<evidence type="ECO:0000313" key="5">
    <source>
        <dbReference type="Proteomes" id="UP001597519"/>
    </source>
</evidence>
<dbReference type="InterPro" id="IPR012340">
    <property type="entry name" value="NA-bd_OB-fold"/>
</dbReference>
<evidence type="ECO:0000256" key="2">
    <source>
        <dbReference type="PROSITE-ProRule" id="PRU00252"/>
    </source>
</evidence>
<dbReference type="Proteomes" id="UP001597519">
    <property type="component" value="Unassembled WGS sequence"/>
</dbReference>
<keyword evidence="1 2" id="KW-0238">DNA-binding</keyword>
<name>A0ABW5WV62_9STAP</name>
<organism evidence="4 5">
    <name type="scientific">Corticicoccus populi</name>
    <dbReference type="NCBI Taxonomy" id="1812821"/>
    <lineage>
        <taxon>Bacteria</taxon>
        <taxon>Bacillati</taxon>
        <taxon>Bacillota</taxon>
        <taxon>Bacilli</taxon>
        <taxon>Bacillales</taxon>
        <taxon>Staphylococcaceae</taxon>
        <taxon>Corticicoccus</taxon>
    </lineage>
</organism>
<evidence type="ECO:0000256" key="3">
    <source>
        <dbReference type="SAM" id="MobiDB-lite"/>
    </source>
</evidence>
<reference evidence="5" key="1">
    <citation type="journal article" date="2019" name="Int. J. Syst. Evol. Microbiol.">
        <title>The Global Catalogue of Microorganisms (GCM) 10K type strain sequencing project: providing services to taxonomists for standard genome sequencing and annotation.</title>
        <authorList>
            <consortium name="The Broad Institute Genomics Platform"/>
            <consortium name="The Broad Institute Genome Sequencing Center for Infectious Disease"/>
            <person name="Wu L."/>
            <person name="Ma J."/>
        </authorList>
    </citation>
    <scope>NUCLEOTIDE SEQUENCE [LARGE SCALE GENOMIC DNA]</scope>
    <source>
        <strain evidence="5">KCTC 33575</strain>
    </source>
</reference>
<dbReference type="Gene3D" id="2.40.50.140">
    <property type="entry name" value="Nucleic acid-binding proteins"/>
    <property type="match status" value="1"/>
</dbReference>
<dbReference type="EMBL" id="JBHUOQ010000003">
    <property type="protein sequence ID" value="MFD2830691.1"/>
    <property type="molecule type" value="Genomic_DNA"/>
</dbReference>
<evidence type="ECO:0000313" key="4">
    <source>
        <dbReference type="EMBL" id="MFD2830691.1"/>
    </source>
</evidence>
<dbReference type="Pfam" id="PF00436">
    <property type="entry name" value="SSB"/>
    <property type="match status" value="1"/>
</dbReference>
<dbReference type="SUPFAM" id="SSF50249">
    <property type="entry name" value="Nucleic acid-binding proteins"/>
    <property type="match status" value="1"/>
</dbReference>
<dbReference type="InterPro" id="IPR000424">
    <property type="entry name" value="Primosome_PriB/ssb"/>
</dbReference>
<feature type="region of interest" description="Disordered" evidence="3">
    <location>
        <begin position="175"/>
        <end position="206"/>
    </location>
</feature>
<gene>
    <name evidence="4" type="ORF">ACFSX4_09465</name>
</gene>
<protein>
    <submittedName>
        <fullName evidence="4">Single-stranded DNA-binding protein</fullName>
    </submittedName>
</protein>